<dbReference type="Pfam" id="PF00576">
    <property type="entry name" value="Transthyretin"/>
    <property type="match status" value="1"/>
</dbReference>
<evidence type="ECO:0000256" key="2">
    <source>
        <dbReference type="ARBA" id="ARBA00002704"/>
    </source>
</evidence>
<proteinExistence type="inferred from homology"/>
<evidence type="ECO:0000256" key="6">
    <source>
        <dbReference type="ARBA" id="ARBA00022801"/>
    </source>
</evidence>
<dbReference type="InterPro" id="IPR023416">
    <property type="entry name" value="Transthyretin/HIU_hydrolase_d"/>
</dbReference>
<evidence type="ECO:0000256" key="1">
    <source>
        <dbReference type="ARBA" id="ARBA00001043"/>
    </source>
</evidence>
<feature type="binding site" evidence="7">
    <location>
        <position position="45"/>
    </location>
    <ligand>
        <name>substrate</name>
    </ligand>
</feature>
<dbReference type="Proteomes" id="UP000176294">
    <property type="component" value="Unassembled WGS sequence"/>
</dbReference>
<dbReference type="InterPro" id="IPR036817">
    <property type="entry name" value="Transthyretin/HIU_hydrolase_sf"/>
</dbReference>
<dbReference type="PROSITE" id="PS00768">
    <property type="entry name" value="TRANSTHYRETIN_1"/>
    <property type="match status" value="1"/>
</dbReference>
<keyword evidence="11" id="KW-1185">Reference proteome</keyword>
<dbReference type="CDD" id="cd05822">
    <property type="entry name" value="TLP_HIUase"/>
    <property type="match status" value="1"/>
</dbReference>
<evidence type="ECO:0000256" key="7">
    <source>
        <dbReference type="PIRSR" id="PIRSR600895-51"/>
    </source>
</evidence>
<comment type="subunit">
    <text evidence="4 8">Homotetramer.</text>
</comment>
<dbReference type="RefSeq" id="WP_070727584.1">
    <property type="nucleotide sequence ID" value="NZ_MDZB01000099.1"/>
</dbReference>
<dbReference type="AlphaFoldDB" id="A0A1G1T5F6"/>
<evidence type="ECO:0000313" key="10">
    <source>
        <dbReference type="EMBL" id="OGX86097.1"/>
    </source>
</evidence>
<dbReference type="STRING" id="1908237.BEN47_13410"/>
<gene>
    <name evidence="10" type="ORF">BEN47_13410</name>
</gene>
<evidence type="ECO:0000256" key="3">
    <source>
        <dbReference type="ARBA" id="ARBA00009850"/>
    </source>
</evidence>
<comment type="caution">
    <text evidence="10">The sequence shown here is derived from an EMBL/GenBank/DDBJ whole genome shotgun (WGS) entry which is preliminary data.</text>
</comment>
<sequence length="112" mass="12661">MSQITTHILDTAKGKPAAGVDIALLQQAGDNWREIARGVTNSDGRIPDLLPREKQFELGVYKMKFYTQEYFAQDGTANFYPFVEIVFNVASNEHYHVPLLLNPFGYSTYRGS</sequence>
<dbReference type="InterPro" id="IPR023418">
    <property type="entry name" value="Thyroxine_BS"/>
</dbReference>
<organism evidence="10 11">
    <name type="scientific">Hymenobacter lapidarius</name>
    <dbReference type="NCBI Taxonomy" id="1908237"/>
    <lineage>
        <taxon>Bacteria</taxon>
        <taxon>Pseudomonadati</taxon>
        <taxon>Bacteroidota</taxon>
        <taxon>Cytophagia</taxon>
        <taxon>Cytophagales</taxon>
        <taxon>Hymenobacteraceae</taxon>
        <taxon>Hymenobacter</taxon>
    </lineage>
</organism>
<evidence type="ECO:0000313" key="11">
    <source>
        <dbReference type="Proteomes" id="UP000176294"/>
    </source>
</evidence>
<protein>
    <recommendedName>
        <fullName evidence="8">5-hydroxyisourate hydrolase</fullName>
        <shortName evidence="8">HIU hydrolase</shortName>
        <shortName evidence="8">HIUHase</shortName>
        <ecNumber evidence="8">3.5.2.17</ecNumber>
    </recommendedName>
</protein>
<feature type="binding site" evidence="7">
    <location>
        <position position="109"/>
    </location>
    <ligand>
        <name>substrate</name>
    </ligand>
</feature>
<dbReference type="PRINTS" id="PR00189">
    <property type="entry name" value="TRNSTHYRETIN"/>
</dbReference>
<name>A0A1G1T5F6_9BACT</name>
<evidence type="ECO:0000256" key="4">
    <source>
        <dbReference type="ARBA" id="ARBA00011881"/>
    </source>
</evidence>
<feature type="binding site" evidence="7">
    <location>
        <position position="7"/>
    </location>
    <ligand>
        <name>substrate</name>
    </ligand>
</feature>
<dbReference type="GO" id="GO:0033971">
    <property type="term" value="F:hydroxyisourate hydrolase activity"/>
    <property type="evidence" value="ECO:0007669"/>
    <property type="project" value="UniProtKB-EC"/>
</dbReference>
<dbReference type="EMBL" id="MDZB01000099">
    <property type="protein sequence ID" value="OGX86097.1"/>
    <property type="molecule type" value="Genomic_DNA"/>
</dbReference>
<dbReference type="PANTHER" id="PTHR10395:SF7">
    <property type="entry name" value="5-HYDROXYISOURATE HYDROLASE"/>
    <property type="match status" value="1"/>
</dbReference>
<comment type="catalytic activity">
    <reaction evidence="1 8">
        <text>5-hydroxyisourate + H2O = 5-hydroxy-2-oxo-4-ureido-2,5-dihydro-1H-imidazole-5-carboxylate + H(+)</text>
        <dbReference type="Rhea" id="RHEA:23736"/>
        <dbReference type="ChEBI" id="CHEBI:15377"/>
        <dbReference type="ChEBI" id="CHEBI:15378"/>
        <dbReference type="ChEBI" id="CHEBI:18072"/>
        <dbReference type="ChEBI" id="CHEBI:58639"/>
        <dbReference type="EC" id="3.5.2.17"/>
    </reaction>
</comment>
<evidence type="ECO:0000259" key="9">
    <source>
        <dbReference type="SMART" id="SM00095"/>
    </source>
</evidence>
<evidence type="ECO:0000256" key="5">
    <source>
        <dbReference type="ARBA" id="ARBA00022631"/>
    </source>
</evidence>
<dbReference type="Gene3D" id="2.60.40.180">
    <property type="entry name" value="Transthyretin/hydroxyisourate hydrolase domain"/>
    <property type="match status" value="1"/>
</dbReference>
<comment type="function">
    <text evidence="2">Catalyzes the hydrolysis of 5-hydroxyisourate (HIU) to 2-oxo-4-hydroxy-4-carboxy-5-ureidoimidazoline (OHCU).</text>
</comment>
<dbReference type="InterPro" id="IPR000895">
    <property type="entry name" value="Transthyretin/HIU_hydrolase"/>
</dbReference>
<dbReference type="GO" id="GO:0006144">
    <property type="term" value="P:purine nucleobase metabolic process"/>
    <property type="evidence" value="ECO:0007669"/>
    <property type="project" value="UniProtKB-KW"/>
</dbReference>
<comment type="similarity">
    <text evidence="3 8">Belongs to the transthyretin family. 5-hydroxyisourate hydrolase subfamily.</text>
</comment>
<keyword evidence="5 8" id="KW-0659">Purine metabolism</keyword>
<evidence type="ECO:0000256" key="8">
    <source>
        <dbReference type="RuleBase" id="RU361270"/>
    </source>
</evidence>
<dbReference type="EC" id="3.5.2.17" evidence="8"/>
<feature type="domain" description="Transthyretin/hydroxyisourate hydrolase" evidence="9">
    <location>
        <begin position="1"/>
        <end position="111"/>
    </location>
</feature>
<dbReference type="SUPFAM" id="SSF49472">
    <property type="entry name" value="Transthyretin (synonym: prealbumin)"/>
    <property type="match status" value="1"/>
</dbReference>
<dbReference type="OrthoDB" id="9792386at2"/>
<reference evidence="10 11" key="1">
    <citation type="submission" date="2016-08" db="EMBL/GenBank/DDBJ databases">
        <title>Hymenobacter coccineus sp. nov., Hymenobacter lapidarius sp. nov. and Hymenobacter glacialis sp. nov., isolated from Antarctic soil.</title>
        <authorList>
            <person name="Sedlacek I."/>
            <person name="Kralova S."/>
            <person name="Kyrova K."/>
            <person name="Maslanova I."/>
            <person name="Stankova E."/>
            <person name="Vrbovska V."/>
            <person name="Nemec M."/>
            <person name="Bartak M."/>
            <person name="Svec P."/>
            <person name="Busse H.-J."/>
            <person name="Pantucek R."/>
        </authorList>
    </citation>
    <scope>NUCLEOTIDE SEQUENCE [LARGE SCALE GENOMIC DNA]</scope>
    <source>
        <strain evidence="10 11">CCM 8643</strain>
    </source>
</reference>
<accession>A0A1G1T5F6</accession>
<dbReference type="InterPro" id="IPR014306">
    <property type="entry name" value="Hydroxyisourate_hydrolase"/>
</dbReference>
<dbReference type="SMART" id="SM00095">
    <property type="entry name" value="TR_THY"/>
    <property type="match status" value="1"/>
</dbReference>
<keyword evidence="6 8" id="KW-0378">Hydrolase</keyword>
<dbReference type="PANTHER" id="PTHR10395">
    <property type="entry name" value="URICASE AND TRANSTHYRETIN-RELATED"/>
    <property type="match status" value="1"/>
</dbReference>
<dbReference type="NCBIfam" id="TIGR02962">
    <property type="entry name" value="hdxy_isourate"/>
    <property type="match status" value="1"/>
</dbReference>